<evidence type="ECO:0000259" key="1">
    <source>
        <dbReference type="Pfam" id="PF07727"/>
    </source>
</evidence>
<feature type="domain" description="Reverse transcriptase Ty1/copia-type" evidence="1">
    <location>
        <begin position="1"/>
        <end position="161"/>
    </location>
</feature>
<proteinExistence type="predicted"/>
<dbReference type="EMBL" id="CAKOGL010000019">
    <property type="protein sequence ID" value="CAH2098237.1"/>
    <property type="molecule type" value="Genomic_DNA"/>
</dbReference>
<dbReference type="Proteomes" id="UP001153954">
    <property type="component" value="Unassembled WGS sequence"/>
</dbReference>
<comment type="caution">
    <text evidence="2">The sequence shown here is derived from an EMBL/GenBank/DDBJ whole genome shotgun (WGS) entry which is preliminary data.</text>
</comment>
<name>A0AAU9UJI1_EUPED</name>
<protein>
    <recommendedName>
        <fullName evidence="1">Reverse transcriptase Ty1/copia-type domain-containing protein</fullName>
    </recommendedName>
</protein>
<dbReference type="InterPro" id="IPR013103">
    <property type="entry name" value="RVT_2"/>
</dbReference>
<dbReference type="PANTHER" id="PTHR11439:SF483">
    <property type="entry name" value="PEPTIDE SYNTHASE GLIP-LIKE, PUTATIVE (AFU_ORTHOLOGUE AFUA_3G12920)-RELATED"/>
    <property type="match status" value="1"/>
</dbReference>
<sequence>MDAITAFLQGDITEEIYMTPPPSFEQGEKVCRLNKAIYGLKQASRQWNKKLNTALLDIGLLRSKIDPCIYYRIINKQDILFISVYVDDLICFFNNENSMKNIKHKLLEKFHMKDMGRVKQCVGFRIKQEQNKISLDQSIYIEKILKRFNMSDCKPIWTPCEANIQLKKAEQDSEILRNIPYHEAVGCLLYLSQGTRPDIAYIVNSLSKYNNKPTAEHWSALKRILRYLKATVNYKLTFKKDDSEIVGYCDADWASQSEDRKSCTGYVFIFQGASISWCSKRQQTVALSSTEAEYMSLSASIQEALWLKQLQEEFWPELKSRPLLMYCDNQSCISLSGNESYHARSKHIDVRYHFIRKKVATNEINIKYKRTDHMVADVLTKGLHRPKHEVFTKAMGLRPGENVEICESNL</sequence>
<evidence type="ECO:0000313" key="3">
    <source>
        <dbReference type="Proteomes" id="UP001153954"/>
    </source>
</evidence>
<gene>
    <name evidence="2" type="ORF">EEDITHA_LOCUS13374</name>
</gene>
<evidence type="ECO:0000313" key="2">
    <source>
        <dbReference type="EMBL" id="CAH2098237.1"/>
    </source>
</evidence>
<accession>A0AAU9UJI1</accession>
<dbReference type="GO" id="GO:0071897">
    <property type="term" value="P:DNA biosynthetic process"/>
    <property type="evidence" value="ECO:0007669"/>
    <property type="project" value="UniProtKB-ARBA"/>
</dbReference>
<reference evidence="2" key="1">
    <citation type="submission" date="2022-03" db="EMBL/GenBank/DDBJ databases">
        <authorList>
            <person name="Tunstrom K."/>
        </authorList>
    </citation>
    <scope>NUCLEOTIDE SEQUENCE</scope>
</reference>
<organism evidence="2 3">
    <name type="scientific">Euphydryas editha</name>
    <name type="common">Edith's checkerspot</name>
    <dbReference type="NCBI Taxonomy" id="104508"/>
    <lineage>
        <taxon>Eukaryota</taxon>
        <taxon>Metazoa</taxon>
        <taxon>Ecdysozoa</taxon>
        <taxon>Arthropoda</taxon>
        <taxon>Hexapoda</taxon>
        <taxon>Insecta</taxon>
        <taxon>Pterygota</taxon>
        <taxon>Neoptera</taxon>
        <taxon>Endopterygota</taxon>
        <taxon>Lepidoptera</taxon>
        <taxon>Glossata</taxon>
        <taxon>Ditrysia</taxon>
        <taxon>Papilionoidea</taxon>
        <taxon>Nymphalidae</taxon>
        <taxon>Nymphalinae</taxon>
        <taxon>Euphydryas</taxon>
    </lineage>
</organism>
<dbReference type="InterPro" id="IPR043502">
    <property type="entry name" value="DNA/RNA_pol_sf"/>
</dbReference>
<dbReference type="PANTHER" id="PTHR11439">
    <property type="entry name" value="GAG-POL-RELATED RETROTRANSPOSON"/>
    <property type="match status" value="1"/>
</dbReference>
<dbReference type="AlphaFoldDB" id="A0AAU9UJI1"/>
<dbReference type="SUPFAM" id="SSF56672">
    <property type="entry name" value="DNA/RNA polymerases"/>
    <property type="match status" value="1"/>
</dbReference>
<dbReference type="CDD" id="cd09272">
    <property type="entry name" value="RNase_HI_RT_Ty1"/>
    <property type="match status" value="1"/>
</dbReference>
<keyword evidence="3" id="KW-1185">Reference proteome</keyword>
<dbReference type="Pfam" id="PF07727">
    <property type="entry name" value="RVT_2"/>
    <property type="match status" value="1"/>
</dbReference>